<evidence type="ECO:0000256" key="2">
    <source>
        <dbReference type="ARBA" id="ARBA00001936"/>
    </source>
</evidence>
<dbReference type="CDD" id="cd19877">
    <property type="entry name" value="DSRM_RNAse_III_meta_like"/>
    <property type="match status" value="1"/>
</dbReference>
<dbReference type="InterPro" id="IPR011907">
    <property type="entry name" value="RNase_III"/>
</dbReference>
<reference evidence="30" key="2">
    <citation type="submission" date="2025-08" db="UniProtKB">
        <authorList>
            <consortium name="Ensembl"/>
        </authorList>
    </citation>
    <scope>IDENTIFICATION</scope>
</reference>
<dbReference type="PROSITE" id="PS00517">
    <property type="entry name" value="RNASE_3_1"/>
    <property type="match status" value="2"/>
</dbReference>
<dbReference type="Gene3D" id="1.10.1520.10">
    <property type="entry name" value="Ribonuclease III domain"/>
    <property type="match status" value="2"/>
</dbReference>
<dbReference type="PANTHER" id="PTHR11207">
    <property type="entry name" value="RIBONUCLEASE III"/>
    <property type="match status" value="1"/>
</dbReference>
<feature type="compositionally biased region" description="Basic and acidic residues" evidence="27">
    <location>
        <begin position="91"/>
        <end position="100"/>
    </location>
</feature>
<evidence type="ECO:0000256" key="26">
    <source>
        <dbReference type="PROSITE-ProRule" id="PRU00266"/>
    </source>
</evidence>
<dbReference type="InterPro" id="IPR036389">
    <property type="entry name" value="RNase_III_sf"/>
</dbReference>
<organism evidence="30">
    <name type="scientific">Capra hircus</name>
    <name type="common">Goat</name>
    <dbReference type="NCBI Taxonomy" id="9925"/>
    <lineage>
        <taxon>Eukaryota</taxon>
        <taxon>Metazoa</taxon>
        <taxon>Chordata</taxon>
        <taxon>Craniata</taxon>
        <taxon>Vertebrata</taxon>
        <taxon>Euteleostomi</taxon>
        <taxon>Mammalia</taxon>
        <taxon>Eutheria</taxon>
        <taxon>Laurasiatheria</taxon>
        <taxon>Artiodactyla</taxon>
        <taxon>Ruminantia</taxon>
        <taxon>Pecora</taxon>
        <taxon>Bovidae</taxon>
        <taxon>Caprinae</taxon>
        <taxon>Capra</taxon>
    </lineage>
</organism>
<dbReference type="Pfam" id="PF26050">
    <property type="entry name" value="Helical_CED_Drosha"/>
    <property type="match status" value="1"/>
</dbReference>
<dbReference type="HAMAP" id="MF_00104">
    <property type="entry name" value="RNase_III"/>
    <property type="match status" value="1"/>
</dbReference>
<evidence type="ECO:0000256" key="7">
    <source>
        <dbReference type="ARBA" id="ARBA00012177"/>
    </source>
</evidence>
<feature type="compositionally biased region" description="Polar residues" evidence="27">
    <location>
        <begin position="102"/>
        <end position="111"/>
    </location>
</feature>
<dbReference type="PROSITE" id="PS50142">
    <property type="entry name" value="RNASE_3_2"/>
    <property type="match status" value="2"/>
</dbReference>
<evidence type="ECO:0000256" key="15">
    <source>
        <dbReference type="ARBA" id="ARBA00022759"/>
    </source>
</evidence>
<dbReference type="GO" id="GO:0005730">
    <property type="term" value="C:nucleolus"/>
    <property type="evidence" value="ECO:0007669"/>
    <property type="project" value="UniProtKB-SubCell"/>
</dbReference>
<evidence type="ECO:0000256" key="4">
    <source>
        <dbReference type="ARBA" id="ARBA00004496"/>
    </source>
</evidence>
<evidence type="ECO:0000256" key="8">
    <source>
        <dbReference type="ARBA" id="ARBA00017706"/>
    </source>
</evidence>
<evidence type="ECO:0000256" key="21">
    <source>
        <dbReference type="ARBA" id="ARBA00032486"/>
    </source>
</evidence>
<dbReference type="InterPro" id="IPR000999">
    <property type="entry name" value="RNase_III_dom"/>
</dbReference>
<dbReference type="GO" id="GO:0006364">
    <property type="term" value="P:rRNA processing"/>
    <property type="evidence" value="ECO:0007669"/>
    <property type="project" value="InterPro"/>
</dbReference>
<keyword evidence="13" id="KW-0479">Metal-binding</keyword>
<evidence type="ECO:0000256" key="27">
    <source>
        <dbReference type="SAM" id="MobiDB-lite"/>
    </source>
</evidence>
<evidence type="ECO:0000256" key="17">
    <source>
        <dbReference type="ARBA" id="ARBA00022842"/>
    </source>
</evidence>
<evidence type="ECO:0000256" key="24">
    <source>
        <dbReference type="ARBA" id="ARBA00078955"/>
    </source>
</evidence>
<evidence type="ECO:0000256" key="9">
    <source>
        <dbReference type="ARBA" id="ARBA00022490"/>
    </source>
</evidence>
<evidence type="ECO:0000256" key="6">
    <source>
        <dbReference type="ARBA" id="ARBA00010183"/>
    </source>
</evidence>
<evidence type="ECO:0000256" key="23">
    <source>
        <dbReference type="ARBA" id="ARBA00063453"/>
    </source>
</evidence>
<keyword evidence="11" id="KW-0597">Phosphoprotein</keyword>
<dbReference type="Ensembl" id="ENSCHIT00010057798.1">
    <property type="protein sequence ID" value="ENSCHIP00010041496.1"/>
    <property type="gene ID" value="ENSCHIG00010028070.1"/>
</dbReference>
<feature type="domain" description="RNase III" evidence="29">
    <location>
        <begin position="749"/>
        <end position="875"/>
    </location>
</feature>
<evidence type="ECO:0000256" key="3">
    <source>
        <dbReference type="ARBA" id="ARBA00001946"/>
    </source>
</evidence>
<keyword evidence="15" id="KW-0255">Endonuclease</keyword>
<dbReference type="CDD" id="cd00593">
    <property type="entry name" value="RIBOc"/>
    <property type="match status" value="2"/>
</dbReference>
<dbReference type="GO" id="GO:0031054">
    <property type="term" value="P:pre-miRNA processing"/>
    <property type="evidence" value="ECO:0007669"/>
    <property type="project" value="InterPro"/>
</dbReference>
<dbReference type="FunFam" id="3.30.160.20:FF:000012">
    <property type="entry name" value="Drosha ribonuclease III"/>
    <property type="match status" value="1"/>
</dbReference>
<reference evidence="30" key="1">
    <citation type="submission" date="2019-03" db="EMBL/GenBank/DDBJ databases">
        <title>Genome sequencing and reference-guided assembly of Black Bengal Goat (Capra hircus).</title>
        <authorList>
            <person name="Siddiki A.Z."/>
            <person name="Baten A."/>
            <person name="Billah M."/>
            <person name="Alam M.A.U."/>
            <person name="Shawrob K.S.M."/>
            <person name="Saha S."/>
            <person name="Chowdhury M."/>
            <person name="Rahman A.H."/>
            <person name="Stear M."/>
            <person name="Miah G."/>
            <person name="Das G.B."/>
            <person name="Hossain M.M."/>
            <person name="Kumkum M."/>
            <person name="Islam M.S."/>
            <person name="Mollah A.M."/>
            <person name="Ahsan A."/>
            <person name="Tusar F."/>
            <person name="Khan M.K.I."/>
        </authorList>
    </citation>
    <scope>NUCLEOTIDE SEQUENCE [LARGE SCALE GENOMIC DNA]</scope>
</reference>
<comment type="subcellular location">
    <subcellularLocation>
        <location evidence="4">Cytoplasm</location>
    </subcellularLocation>
    <subcellularLocation>
        <location evidence="5">Nucleus</location>
        <location evidence="5">Nucleolus</location>
    </subcellularLocation>
</comment>
<dbReference type="Pfam" id="PF14622">
    <property type="entry name" value="Ribonucleas_3_3"/>
    <property type="match status" value="1"/>
</dbReference>
<comment type="function">
    <text evidence="22">Ribonuclease III double-stranded (ds) RNA-specific endoribonuclease that is involved in the initial step of microRNA (miRNA) biogenesis. Component of the microprocessor complex that is required to process primary miRNA transcripts (pri-miRNAs) to release precursor miRNA (pre-miRNA) in the nucleus. Within the microprocessor complex, DROSHA cleaves the 3' and 5' strands of a stem-loop in pri-miRNAs (processing center 11 bp from the dsRNA-ssRNA junction) to release hairpin-shaped pre-miRNAs that are subsequently cut by the cytoplasmic DICER to generate mature miRNAs. Involved also in pre-rRNA processing. Cleaves double-strand RNA and does not cleave single-strand RNA. Involved in the formation of GW bodies. Plays a role in growth homeostasis in response to autophagy in motor neurons.</text>
</comment>
<feature type="region of interest" description="Disordered" evidence="27">
    <location>
        <begin position="74"/>
        <end position="129"/>
    </location>
</feature>
<dbReference type="EC" id="3.1.26.3" evidence="7"/>
<dbReference type="PROSITE" id="PS50137">
    <property type="entry name" value="DS_RBD"/>
    <property type="match status" value="1"/>
</dbReference>
<feature type="compositionally biased region" description="Acidic residues" evidence="27">
    <location>
        <begin position="200"/>
        <end position="216"/>
    </location>
</feature>
<evidence type="ECO:0000256" key="11">
    <source>
        <dbReference type="ARBA" id="ARBA00022553"/>
    </source>
</evidence>
<evidence type="ECO:0000256" key="5">
    <source>
        <dbReference type="ARBA" id="ARBA00004604"/>
    </source>
</evidence>
<proteinExistence type="inferred from homology"/>
<feature type="compositionally biased region" description="Basic and acidic residues" evidence="27">
    <location>
        <begin position="112"/>
        <end position="124"/>
    </location>
</feature>
<keyword evidence="19" id="KW-0464">Manganese</keyword>
<feature type="region of interest" description="Disordered" evidence="27">
    <location>
        <begin position="177"/>
        <end position="222"/>
    </location>
</feature>
<evidence type="ECO:0000259" key="28">
    <source>
        <dbReference type="PROSITE" id="PS50137"/>
    </source>
</evidence>
<comment type="cofactor">
    <cofactor evidence="3">
        <name>Mg(2+)</name>
        <dbReference type="ChEBI" id="CHEBI:18420"/>
    </cofactor>
</comment>
<keyword evidence="20" id="KW-0539">Nucleus</keyword>
<evidence type="ECO:0000256" key="10">
    <source>
        <dbReference type="ARBA" id="ARBA00022517"/>
    </source>
</evidence>
<dbReference type="SMART" id="SM00535">
    <property type="entry name" value="RIBOc"/>
    <property type="match status" value="2"/>
</dbReference>
<evidence type="ECO:0000256" key="1">
    <source>
        <dbReference type="ARBA" id="ARBA00000109"/>
    </source>
</evidence>
<evidence type="ECO:0000313" key="30">
    <source>
        <dbReference type="Ensembl" id="ENSCHIP00010041496.1"/>
    </source>
</evidence>
<evidence type="ECO:0000256" key="19">
    <source>
        <dbReference type="ARBA" id="ARBA00023211"/>
    </source>
</evidence>
<evidence type="ECO:0000256" key="22">
    <source>
        <dbReference type="ARBA" id="ARBA00055411"/>
    </source>
</evidence>
<dbReference type="InterPro" id="IPR014720">
    <property type="entry name" value="dsRBD_dom"/>
</dbReference>
<dbReference type="AlphaFoldDB" id="A0A8C2Y2U1"/>
<dbReference type="Gene3D" id="3.30.160.20">
    <property type="match status" value="1"/>
</dbReference>
<dbReference type="PANTHER" id="PTHR11207:SF0">
    <property type="entry name" value="RIBONUCLEASE 3"/>
    <property type="match status" value="1"/>
</dbReference>
<keyword evidence="10" id="KW-0690">Ribosome biogenesis</keyword>
<feature type="domain" description="RNase III" evidence="29">
    <location>
        <begin position="518"/>
        <end position="698"/>
    </location>
</feature>
<dbReference type="GO" id="GO:0046872">
    <property type="term" value="F:metal ion binding"/>
    <property type="evidence" value="ECO:0007669"/>
    <property type="project" value="UniProtKB-KW"/>
</dbReference>
<name>A0A8C2Y2U1_CAPHI</name>
<evidence type="ECO:0000259" key="29">
    <source>
        <dbReference type="PROSITE" id="PS50142"/>
    </source>
</evidence>
<keyword evidence="14" id="KW-0677">Repeat</keyword>
<dbReference type="GO" id="GO:0004525">
    <property type="term" value="F:ribonuclease III activity"/>
    <property type="evidence" value="ECO:0007669"/>
    <property type="project" value="UniProtKB-EC"/>
</dbReference>
<evidence type="ECO:0000256" key="12">
    <source>
        <dbReference type="ARBA" id="ARBA00022722"/>
    </source>
</evidence>
<dbReference type="GO" id="GO:0005737">
    <property type="term" value="C:cytoplasm"/>
    <property type="evidence" value="ECO:0007669"/>
    <property type="project" value="UniProtKB-SubCell"/>
</dbReference>
<dbReference type="GO" id="GO:0031053">
    <property type="term" value="P:primary miRNA processing"/>
    <property type="evidence" value="ECO:0007669"/>
    <property type="project" value="TreeGrafter"/>
</dbReference>
<dbReference type="GO" id="GO:0070878">
    <property type="term" value="F:primary miRNA binding"/>
    <property type="evidence" value="ECO:0007669"/>
    <property type="project" value="UniProtKB-ARBA"/>
</dbReference>
<dbReference type="Pfam" id="PF00035">
    <property type="entry name" value="dsrm"/>
    <property type="match status" value="1"/>
</dbReference>
<keyword evidence="16" id="KW-0378">Hydrolase</keyword>
<evidence type="ECO:0000256" key="25">
    <source>
        <dbReference type="ARBA" id="ARBA00083702"/>
    </source>
</evidence>
<dbReference type="InterPro" id="IPR044442">
    <property type="entry name" value="RNAse_III_DSRM__animal"/>
</dbReference>
<dbReference type="FunFam" id="1.10.1520.10:FF:000002">
    <property type="entry name" value="Drosha ribonuclease III"/>
    <property type="match status" value="1"/>
</dbReference>
<keyword evidence="18 26" id="KW-0694">RNA-binding</keyword>
<comment type="catalytic activity">
    <reaction evidence="1">
        <text>Endonucleolytic cleavage to 5'-phosphomonoester.</text>
        <dbReference type="EC" id="3.1.26.3"/>
    </reaction>
</comment>
<comment type="cofactor">
    <cofactor evidence="2">
        <name>Mn(2+)</name>
        <dbReference type="ChEBI" id="CHEBI:29035"/>
    </cofactor>
</comment>
<dbReference type="FunFam" id="1.10.1520.10:FF:000003">
    <property type="entry name" value="Drosha ribonuclease III"/>
    <property type="match status" value="1"/>
</dbReference>
<dbReference type="SUPFAM" id="SSF69065">
    <property type="entry name" value="RNase III domain-like"/>
    <property type="match status" value="2"/>
</dbReference>
<keyword evidence="9" id="KW-0963">Cytoplasm</keyword>
<dbReference type="InterPro" id="IPR058938">
    <property type="entry name" value="Helical_CED_Drosha"/>
</dbReference>
<sequence length="1016" mass="118305">MFCEDFFFFLLAKRDVENSELVCSMLRSSIDGDVRIFPRDLYRSYGWPVAPEPAVCTPESPGEIIKNTESWAPPLETVNHRSPSREKKRARWEEEKDRWSDIQGSEKNYTSIKEKEPEEALPDKNEEEEEELLKPVWIRCTHSENYYSSDPMDQVGDSTVVGTSRLRDLYDKFEEELGSRQEKAKAARPPWEPPKTKLDEDLESSSESECESDEDSTCSSSSDSEVFDVIAEIKRKKAHPDRLHDELWYNDPGQVRRLLCSCCEGCSPTHHIYDCWLRRCMAIKPCRPMTNNAGRLFHYRITVSPPTNFLTDRPTVIEYDDHEYIFEGFSMFAHAPLTNVSMLFIMIFWFIFQNFCVKGLELFSLFLFRDILELYDWNLKGPLFEDSPPCCPRFHFMPRFVRFLPDGGKEVLSMHQILLYLLRCSKALVPEEEIIANMLQWEELEWQKYAEECKGMIVTNPGAKPSSVRIDQLDREQFNPDVITFPIIVHFGIRPAQLSYHAMMLPVLTHHIRYHQCLMHLDKLIGYTFQDRCLLQLAMTHPSHHLNFGMNPDHARNSLSNCGIRQPKYGDRKVHHMHMRKKGINTLINIMSRLGQDDPTPSRINHNERLEFLGDAVVEFLTSVHLYYLFPSLEEGGLATYRTAIVQNQHLAMLAKKLELDRFMLYAHGPDLCRESDLRHAMANCFEALIGAVYLEGSLEEAKQLFGRLLFNDPDLREVWLNYPLHPLQLQEPNTDRQLIETSPVLQKLTEFEDAIGVIFTHVRLLARAFTLRTVGFNHLTLGHNQRMEFLGDSIMQLVATEYLFIHFPDHHEGHLTLLRSSLVNNRTQAKVAEELGMQEYAITNDKTKRPVALRTKTLADLLESFIAALYIDKDLEYVHTFMNVCFFPRLKEFILNQDWNDPKSQLQQCCLTLRTEGKEPDIPLYKTLQTVGPSHARTYTVAVYFKGERIGCGKGPSIQQAEMGAAMDALEKYNFPQMAHQKRFIERKYRQELKEMRWEREHQEKEPDETEDIKK</sequence>
<comment type="subunit">
    <text evidence="23">Component of the microprocessor complex, or pri-miRNA processing protein complex, which is composed of DROSHA and DGCR8. The microprocessor complex is a heterotrimer; each of the two DROSHA RNase III domains binds one DGCR8 (via C-terminal region). Interacts with SP1 and SNIP1. Interacts with SRRT/ARS2. Interacts with CPSF3 and ISY1; this interaction is in an RNA dependent manner. Interacts with PUS10; interaction promotes pri-miRNAs processing.</text>
</comment>
<keyword evidence="17" id="KW-0460">Magnesium</keyword>
<accession>A0A8C2Y2U1</accession>
<evidence type="ECO:0000256" key="16">
    <source>
        <dbReference type="ARBA" id="ARBA00022801"/>
    </source>
</evidence>
<evidence type="ECO:0000256" key="18">
    <source>
        <dbReference type="ARBA" id="ARBA00022884"/>
    </source>
</evidence>
<keyword evidence="12" id="KW-0540">Nuclease</keyword>
<dbReference type="Pfam" id="PF00636">
    <property type="entry name" value="Ribonuclease_3"/>
    <property type="match status" value="1"/>
</dbReference>
<comment type="similarity">
    <text evidence="6">Belongs to the ribonuclease III family.</text>
</comment>
<evidence type="ECO:0000256" key="14">
    <source>
        <dbReference type="ARBA" id="ARBA00022737"/>
    </source>
</evidence>
<feature type="domain" description="DRBM" evidence="28">
    <location>
        <begin position="902"/>
        <end position="976"/>
    </location>
</feature>
<evidence type="ECO:0000256" key="13">
    <source>
        <dbReference type="ARBA" id="ARBA00022723"/>
    </source>
</evidence>
<dbReference type="SUPFAM" id="SSF54768">
    <property type="entry name" value="dsRNA-binding domain-like"/>
    <property type="match status" value="1"/>
</dbReference>
<dbReference type="GO" id="GO:0070877">
    <property type="term" value="C:microprocessor complex"/>
    <property type="evidence" value="ECO:0007669"/>
    <property type="project" value="TreeGrafter"/>
</dbReference>
<protein>
    <recommendedName>
        <fullName evidence="8">Ribonuclease 3</fullName>
        <ecNumber evidence="7">3.1.26.3</ecNumber>
    </recommendedName>
    <alternativeName>
        <fullName evidence="21">Ribonuclease III</fullName>
    </alternativeName>
    <alternativeName>
        <fullName evidence="24 25">protein Drosha</fullName>
    </alternativeName>
</protein>
<dbReference type="SMART" id="SM00358">
    <property type="entry name" value="DSRM"/>
    <property type="match status" value="1"/>
</dbReference>
<evidence type="ECO:0000256" key="20">
    <source>
        <dbReference type="ARBA" id="ARBA00023242"/>
    </source>
</evidence>